<dbReference type="AlphaFoldDB" id="A0A382P0K6"/>
<feature type="non-terminal residue" evidence="2">
    <location>
        <position position="335"/>
    </location>
</feature>
<name>A0A382P0K6_9ZZZZ</name>
<dbReference type="PANTHER" id="PTHR11319">
    <property type="entry name" value="G PROTEIN-COUPLED RECEPTOR-RELATED"/>
    <property type="match status" value="1"/>
</dbReference>
<gene>
    <name evidence="2" type="ORF">METZ01_LOCUS318989</name>
</gene>
<organism evidence="2">
    <name type="scientific">marine metagenome</name>
    <dbReference type="NCBI Taxonomy" id="408172"/>
    <lineage>
        <taxon>unclassified sequences</taxon>
        <taxon>metagenomes</taxon>
        <taxon>ecological metagenomes</taxon>
    </lineage>
</organism>
<dbReference type="SMART" id="SM00710">
    <property type="entry name" value="PbH1"/>
    <property type="match status" value="5"/>
</dbReference>
<dbReference type="PANTHER" id="PTHR11319:SF35">
    <property type="entry name" value="OUTER MEMBRANE PROTEIN PMPC-RELATED"/>
    <property type="match status" value="1"/>
</dbReference>
<dbReference type="EMBL" id="UINC01103616">
    <property type="protein sequence ID" value="SVC66135.1"/>
    <property type="molecule type" value="Genomic_DNA"/>
</dbReference>
<dbReference type="SUPFAM" id="SSF51126">
    <property type="entry name" value="Pectin lyase-like"/>
    <property type="match status" value="1"/>
</dbReference>
<evidence type="ECO:0000313" key="2">
    <source>
        <dbReference type="EMBL" id="SVC66135.1"/>
    </source>
</evidence>
<dbReference type="InterPro" id="IPR011050">
    <property type="entry name" value="Pectin_lyase_fold/virulence"/>
</dbReference>
<protein>
    <recommendedName>
        <fullName evidence="1">Probable pectate lyase C</fullName>
    </recommendedName>
</protein>
<sequence length="335" mass="35158">MLAVNLAGERYYVDITRPDDSGDGLSWAEAKKNLRTANALAVEGDEIWVAAGVYYPDEGVGSSNNNKSQKFLIQNSIKVYGGFEGNEAEISDREKRDKDGDGIVQPWEFEHVSILSGDMGQDDVNDDMNNIVEDVLSHIKGINSEKLVEIVVPVPGEVVLDGLVFTGASHYSGINSTSNAQIDSCIIIGNKNRSSGGGITTSNSNSATIKITGSLITRNWAESYGGGVHIYQTPNAILKNVTISLNKTGRSGNGGGLNVRDSNTELINCVISGNETTSSGGGIYYYSGSSSSVLKNCLISGNTSGGTGGGIFNASSGGLELYNCTIVSNKSTAGD</sequence>
<dbReference type="Gene3D" id="2.160.20.10">
    <property type="entry name" value="Single-stranded right-handed beta-helix, Pectin lyase-like"/>
    <property type="match status" value="1"/>
</dbReference>
<dbReference type="InterPro" id="IPR018247">
    <property type="entry name" value="EF_Hand_1_Ca_BS"/>
</dbReference>
<dbReference type="InterPro" id="IPR006626">
    <property type="entry name" value="PbH1"/>
</dbReference>
<reference evidence="2" key="1">
    <citation type="submission" date="2018-05" db="EMBL/GenBank/DDBJ databases">
        <authorList>
            <person name="Lanie J.A."/>
            <person name="Ng W.-L."/>
            <person name="Kazmierczak K.M."/>
            <person name="Andrzejewski T.M."/>
            <person name="Davidsen T.M."/>
            <person name="Wayne K.J."/>
            <person name="Tettelin H."/>
            <person name="Glass J.I."/>
            <person name="Rusch D."/>
            <person name="Podicherti R."/>
            <person name="Tsui H.-C.T."/>
            <person name="Winkler M.E."/>
        </authorList>
    </citation>
    <scope>NUCLEOTIDE SEQUENCE</scope>
</reference>
<evidence type="ECO:0000256" key="1">
    <source>
        <dbReference type="ARBA" id="ARBA00016512"/>
    </source>
</evidence>
<dbReference type="PROSITE" id="PS00018">
    <property type="entry name" value="EF_HAND_1"/>
    <property type="match status" value="1"/>
</dbReference>
<accession>A0A382P0K6</accession>
<dbReference type="InterPro" id="IPR012334">
    <property type="entry name" value="Pectin_lyas_fold"/>
</dbReference>
<proteinExistence type="predicted"/>